<dbReference type="OrthoDB" id="4940101at2"/>
<proteinExistence type="predicted"/>
<dbReference type="PANTHER" id="PTHR34387:SF1">
    <property type="entry name" value="PERIPLASMIC IMMUNOGENIC PROTEIN"/>
    <property type="match status" value="1"/>
</dbReference>
<organism evidence="1 2">
    <name type="scientific">Nocardioides marmoriginsengisoli</name>
    <dbReference type="NCBI Taxonomy" id="661483"/>
    <lineage>
        <taxon>Bacteria</taxon>
        <taxon>Bacillati</taxon>
        <taxon>Actinomycetota</taxon>
        <taxon>Actinomycetes</taxon>
        <taxon>Propionibacteriales</taxon>
        <taxon>Nocardioidaceae</taxon>
        <taxon>Nocardioides</taxon>
    </lineage>
</organism>
<sequence length="205" mass="21300">MSNFIEVTGNGAATQAPDRIDLHIAVSLVRPGVAEALDAVNSRVRDLGVALREAGLGDADIRTTHSNVSEEYGGPDNARSGYRAGQDLQLRVADLGRLDEVLAAAVAAAGDDFRMSHLAWAISDPAALMEQARAAAFEDARAKAEQLAALTGAELGALRRIVEGYGGGGVPRLAMAKADAAGFAPERGSSQVETSLTVRWALVHG</sequence>
<name>A0A3N0CMY2_9ACTN</name>
<evidence type="ECO:0000313" key="2">
    <source>
        <dbReference type="Proteomes" id="UP000267128"/>
    </source>
</evidence>
<dbReference type="Pfam" id="PF04402">
    <property type="entry name" value="SIMPL"/>
    <property type="match status" value="1"/>
</dbReference>
<reference evidence="1 2" key="1">
    <citation type="submission" date="2018-11" db="EMBL/GenBank/DDBJ databases">
        <authorList>
            <person name="Li F."/>
        </authorList>
    </citation>
    <scope>NUCLEOTIDE SEQUENCE [LARGE SCALE GENOMIC DNA]</scope>
    <source>
        <strain evidence="1 2">Gsoil 097</strain>
    </source>
</reference>
<dbReference type="PANTHER" id="PTHR34387">
    <property type="entry name" value="SLR1258 PROTEIN"/>
    <property type="match status" value="1"/>
</dbReference>
<accession>A0A3N0CMY2</accession>
<comment type="caution">
    <text evidence="1">The sequence shown here is derived from an EMBL/GenBank/DDBJ whole genome shotgun (WGS) entry which is preliminary data.</text>
</comment>
<dbReference type="Gene3D" id="3.30.110.170">
    <property type="entry name" value="Protein of unknown function (DUF541), domain 1"/>
    <property type="match status" value="1"/>
</dbReference>
<gene>
    <name evidence="1" type="ORF">EFK50_02160</name>
</gene>
<keyword evidence="2" id="KW-1185">Reference proteome</keyword>
<dbReference type="InterPro" id="IPR052022">
    <property type="entry name" value="26kDa_periplasmic_antigen"/>
</dbReference>
<dbReference type="InterPro" id="IPR007497">
    <property type="entry name" value="SIMPL/DUF541"/>
</dbReference>
<protein>
    <submittedName>
        <fullName evidence="1">DUF541 domain-containing protein</fullName>
    </submittedName>
</protein>
<dbReference type="GO" id="GO:0006974">
    <property type="term" value="P:DNA damage response"/>
    <property type="evidence" value="ECO:0007669"/>
    <property type="project" value="TreeGrafter"/>
</dbReference>
<dbReference type="EMBL" id="RJSE01000003">
    <property type="protein sequence ID" value="RNL64817.1"/>
    <property type="molecule type" value="Genomic_DNA"/>
</dbReference>
<dbReference type="Gene3D" id="3.30.70.2970">
    <property type="entry name" value="Protein of unknown function (DUF541), domain 2"/>
    <property type="match status" value="1"/>
</dbReference>
<dbReference type="Proteomes" id="UP000267128">
    <property type="component" value="Unassembled WGS sequence"/>
</dbReference>
<dbReference type="RefSeq" id="WP_123225920.1">
    <property type="nucleotide sequence ID" value="NZ_RJSE01000003.1"/>
</dbReference>
<evidence type="ECO:0000313" key="1">
    <source>
        <dbReference type="EMBL" id="RNL64817.1"/>
    </source>
</evidence>
<dbReference type="AlphaFoldDB" id="A0A3N0CMY2"/>